<feature type="compositionally biased region" description="Low complexity" evidence="1">
    <location>
        <begin position="390"/>
        <end position="403"/>
    </location>
</feature>
<evidence type="ECO:0000256" key="1">
    <source>
        <dbReference type="SAM" id="MobiDB-lite"/>
    </source>
</evidence>
<evidence type="ECO:0000313" key="2">
    <source>
        <dbReference type="EMBL" id="PSK33711.1"/>
    </source>
</evidence>
<evidence type="ECO:0000313" key="3">
    <source>
        <dbReference type="Proteomes" id="UP000241107"/>
    </source>
</evidence>
<sequence>MNLWQRWMALPKKARLYIAGLTFVFALVGDHVTSRVNEEVHARKELEELLNFFPAVIFNAAFDASGLIEIDHGANHTLLEWKESQFEQMKALIKQAKFDDSARRNAQALYETKLQEFRLGHCPSWDDEVEVEVEVVLEILKQDTKKEEKPEEENEEKEEEEKSEEENEEKNEENSDSDTSSSSESSSSSSSDAPLESSNNTSPASSPVSKAVVLATFPETKTEVAIPAFGEHSEVTDAPEVSDDELFESLEELYSEFKKAYTASLDAPVSHDTPVSKADSSFSPPLPGSLPLGHGWLYNNDIFTIPEEEEPEEMPQAEKSTFSWTFSTNTAPSATLQRCGEPECSNLEVSGVQKLSGAGHSEVLEVSHSETLQADFDQELSPNLGSKTVSKPGSAPSSSKANPPATNLAYCLEDFPFFRHVLAHSPKKSFLPGDFFKFRELCYPKEAATFLPGECFRLWSLRTTRRGPRRLRRRARAAQVVKG</sequence>
<dbReference type="RefSeq" id="XP_024711295.1">
    <property type="nucleotide sequence ID" value="XM_024860571.1"/>
</dbReference>
<feature type="compositionally biased region" description="Polar residues" evidence="1">
    <location>
        <begin position="380"/>
        <end position="389"/>
    </location>
</feature>
<gene>
    <name evidence="2" type="ORF">C7M61_005264</name>
</gene>
<proteinExistence type="predicted"/>
<reference evidence="2 3" key="1">
    <citation type="submission" date="2018-03" db="EMBL/GenBank/DDBJ databases">
        <title>Candida pseudohaemulonii genome assembly and annotation.</title>
        <authorList>
            <person name="Munoz J.F."/>
            <person name="Gade L.G."/>
            <person name="Chow N.A."/>
            <person name="Litvintseva A.P."/>
            <person name="Loparev V.N."/>
            <person name="Cuomo C.A."/>
        </authorList>
    </citation>
    <scope>NUCLEOTIDE SEQUENCE [LARGE SCALE GENOMIC DNA]</scope>
    <source>
        <strain evidence="2 3">B12108</strain>
    </source>
</reference>
<dbReference type="VEuPathDB" id="FungiDB:C7M61_005264"/>
<organism evidence="2 3">
    <name type="scientific">Candidozyma pseudohaemuli</name>
    <dbReference type="NCBI Taxonomy" id="418784"/>
    <lineage>
        <taxon>Eukaryota</taxon>
        <taxon>Fungi</taxon>
        <taxon>Dikarya</taxon>
        <taxon>Ascomycota</taxon>
        <taxon>Saccharomycotina</taxon>
        <taxon>Pichiomycetes</taxon>
        <taxon>Metschnikowiaceae</taxon>
        <taxon>Candidozyma</taxon>
    </lineage>
</organism>
<accession>A0A2P7YCL6</accession>
<feature type="region of interest" description="Disordered" evidence="1">
    <location>
        <begin position="143"/>
        <end position="208"/>
    </location>
</feature>
<feature type="compositionally biased region" description="Low complexity" evidence="1">
    <location>
        <begin position="177"/>
        <end position="208"/>
    </location>
</feature>
<dbReference type="OrthoDB" id="4017494at2759"/>
<dbReference type="AlphaFoldDB" id="A0A2P7YCL6"/>
<dbReference type="GeneID" id="36568650"/>
<name>A0A2P7YCL6_9ASCO</name>
<dbReference type="Proteomes" id="UP000241107">
    <property type="component" value="Unassembled WGS sequence"/>
</dbReference>
<keyword evidence="3" id="KW-1185">Reference proteome</keyword>
<protein>
    <submittedName>
        <fullName evidence="2">Uncharacterized protein</fullName>
    </submittedName>
</protein>
<feature type="region of interest" description="Disordered" evidence="1">
    <location>
        <begin position="380"/>
        <end position="403"/>
    </location>
</feature>
<feature type="compositionally biased region" description="Acidic residues" evidence="1">
    <location>
        <begin position="150"/>
        <end position="176"/>
    </location>
</feature>
<dbReference type="EMBL" id="PYFQ01000024">
    <property type="protein sequence ID" value="PSK33711.1"/>
    <property type="molecule type" value="Genomic_DNA"/>
</dbReference>
<comment type="caution">
    <text evidence="2">The sequence shown here is derived from an EMBL/GenBank/DDBJ whole genome shotgun (WGS) entry which is preliminary data.</text>
</comment>